<dbReference type="EMBL" id="KQ258559">
    <property type="protein sequence ID" value="KOM30002.1"/>
    <property type="molecule type" value="Genomic_DNA"/>
</dbReference>
<proteinExistence type="predicted"/>
<name>A0A0L9THV9_PHAAN</name>
<gene>
    <name evidence="1" type="ORF">LR48_Vigan845s003000</name>
</gene>
<dbReference type="Proteomes" id="UP000053144">
    <property type="component" value="Unassembled WGS sequence"/>
</dbReference>
<dbReference type="AlphaFoldDB" id="A0A0L9THV9"/>
<reference evidence="2" key="1">
    <citation type="journal article" date="2015" name="Proc. Natl. Acad. Sci. U.S.A.">
        <title>Genome sequencing of adzuki bean (Vigna angularis) provides insight into high starch and low fat accumulation and domestication.</title>
        <authorList>
            <person name="Yang K."/>
            <person name="Tian Z."/>
            <person name="Chen C."/>
            <person name="Luo L."/>
            <person name="Zhao B."/>
            <person name="Wang Z."/>
            <person name="Yu L."/>
            <person name="Li Y."/>
            <person name="Sun Y."/>
            <person name="Li W."/>
            <person name="Chen Y."/>
            <person name="Li Y."/>
            <person name="Zhang Y."/>
            <person name="Ai D."/>
            <person name="Zhao J."/>
            <person name="Shang C."/>
            <person name="Ma Y."/>
            <person name="Wu B."/>
            <person name="Wang M."/>
            <person name="Gao L."/>
            <person name="Sun D."/>
            <person name="Zhang P."/>
            <person name="Guo F."/>
            <person name="Wang W."/>
            <person name="Li Y."/>
            <person name="Wang J."/>
            <person name="Varshney R.K."/>
            <person name="Wang J."/>
            <person name="Ling H.Q."/>
            <person name="Wan P."/>
        </authorList>
    </citation>
    <scope>NUCLEOTIDE SEQUENCE</scope>
    <source>
        <strain evidence="2">cv. Jingnong 6</strain>
    </source>
</reference>
<accession>A0A0L9THV9</accession>
<evidence type="ECO:0000313" key="2">
    <source>
        <dbReference type="Proteomes" id="UP000053144"/>
    </source>
</evidence>
<evidence type="ECO:0000313" key="1">
    <source>
        <dbReference type="EMBL" id="KOM30002.1"/>
    </source>
</evidence>
<protein>
    <submittedName>
        <fullName evidence="1">Uncharacterized protein</fullName>
    </submittedName>
</protein>
<organism evidence="1 2">
    <name type="scientific">Phaseolus angularis</name>
    <name type="common">Azuki bean</name>
    <name type="synonym">Vigna angularis</name>
    <dbReference type="NCBI Taxonomy" id="3914"/>
    <lineage>
        <taxon>Eukaryota</taxon>
        <taxon>Viridiplantae</taxon>
        <taxon>Streptophyta</taxon>
        <taxon>Embryophyta</taxon>
        <taxon>Tracheophyta</taxon>
        <taxon>Spermatophyta</taxon>
        <taxon>Magnoliopsida</taxon>
        <taxon>eudicotyledons</taxon>
        <taxon>Gunneridae</taxon>
        <taxon>Pentapetalae</taxon>
        <taxon>rosids</taxon>
        <taxon>fabids</taxon>
        <taxon>Fabales</taxon>
        <taxon>Fabaceae</taxon>
        <taxon>Papilionoideae</taxon>
        <taxon>50 kb inversion clade</taxon>
        <taxon>NPAAA clade</taxon>
        <taxon>indigoferoid/millettioid clade</taxon>
        <taxon>Phaseoleae</taxon>
        <taxon>Vigna</taxon>
    </lineage>
</organism>
<sequence>MWWWKKVFNGDKVQSQWCLKVQGGEGALRRRETDVGFRFGSSIITMFKDSRTEEYEETEEEFLKRYAKAAEALENGSVIEEGTMKTRNWSWK</sequence>
<dbReference type="Gramene" id="KOM30002">
    <property type="protein sequence ID" value="KOM30002"/>
    <property type="gene ID" value="LR48_Vigan845s003000"/>
</dbReference>